<evidence type="ECO:0000256" key="1">
    <source>
        <dbReference type="ARBA" id="ARBA00005092"/>
    </source>
</evidence>
<dbReference type="Gene3D" id="3.50.30.10">
    <property type="entry name" value="Phosphohistidine domain"/>
    <property type="match status" value="1"/>
</dbReference>
<reference evidence="9" key="1">
    <citation type="journal article" date="2020" name="mSystems">
        <title>Genome- and Community-Level Interaction Insights into Carbon Utilization and Element Cycling Functions of Hydrothermarchaeota in Hydrothermal Sediment.</title>
        <authorList>
            <person name="Zhou Z."/>
            <person name="Liu Y."/>
            <person name="Xu W."/>
            <person name="Pan J."/>
            <person name="Luo Z.H."/>
            <person name="Li M."/>
        </authorList>
    </citation>
    <scope>NUCLEOTIDE SEQUENCE [LARGE SCALE GENOMIC DNA]</scope>
    <source>
        <strain evidence="11">SpSt-10</strain>
        <strain evidence="10">SpSt-62</strain>
        <strain evidence="9">SpSt-97</strain>
    </source>
</reference>
<dbReference type="InterPro" id="IPR012016">
    <property type="entry name" value="PMDh-S-like"/>
</dbReference>
<dbReference type="PANTHER" id="PTHR36577:SF3">
    <property type="entry name" value="DUF521 DOMAIN PROTEIN (AFU_ORTHOLOGUE AFUA_6G00490)"/>
    <property type="match status" value="1"/>
</dbReference>
<evidence type="ECO:0000256" key="4">
    <source>
        <dbReference type="ARBA" id="ARBA00045120"/>
    </source>
</evidence>
<protein>
    <recommendedName>
        <fullName evidence="7">Phosphomevalonate dehydratase small subunit</fullName>
        <shortName evidence="7">PMDh small subunit</shortName>
        <shortName evidence="7">PMDh-S</shortName>
        <ecNumber evidence="7">4.2.1.182</ecNumber>
    </recommendedName>
</protein>
<dbReference type="Pfam" id="PF01989">
    <property type="entry name" value="AcnX_swivel_put"/>
    <property type="match status" value="1"/>
</dbReference>
<evidence type="ECO:0000256" key="5">
    <source>
        <dbReference type="ARBA" id="ARBA00045299"/>
    </source>
</evidence>
<dbReference type="InterPro" id="IPR002840">
    <property type="entry name" value="PMDh-S-like_dom"/>
</dbReference>
<comment type="similarity">
    <text evidence="7">Belongs to the AcnX type II small subunit family.</text>
</comment>
<evidence type="ECO:0000313" key="11">
    <source>
        <dbReference type="EMBL" id="HHF48156.1"/>
    </source>
</evidence>
<dbReference type="HAMAP" id="MF_00078">
    <property type="entry name" value="PMDh_S"/>
    <property type="match status" value="1"/>
</dbReference>
<sequence>MRIDVRVISMGYAEGEAIVSKKPISFYGDVDPKTGIIKDKKSDIYGESISGKIFIFPTGRGSTVGSYILLNLKKNKAAPLAIVNVKTDAIIAVGAIIAEIPLVDKPSVDLMNIVKTGDYVRVFAQNKGWIEID</sequence>
<dbReference type="SUPFAM" id="SSF52016">
    <property type="entry name" value="LeuD/IlvD-like"/>
    <property type="match status" value="1"/>
</dbReference>
<proteinExistence type="inferred from homology"/>
<evidence type="ECO:0000313" key="10">
    <source>
        <dbReference type="EMBL" id="HGU59595.1"/>
    </source>
</evidence>
<comment type="subunit">
    <text evidence="6 7">Heterodimer composed of a large subunit (PMDh-L) and a small subunit (PMDh-S).</text>
</comment>
<comment type="function">
    <text evidence="5 7">Component of a hydro-lyase that catalyzes the dehydration of mevalonate 5-phosphate (MVA5P) to form trans-anhydromevalonate 5-phosphate (tAHMP). Involved in the archaeal mevalonate (MVA) pathway, which provides fundamental precursors for isoprenoid biosynthesis, such as isopentenyl diphosphate (IPP) and dimethylallyl diphosphate (DMAPP).</text>
</comment>
<feature type="active site" description="Proton acceptor" evidence="7">
    <location>
        <position position="62"/>
    </location>
</feature>
<comment type="caution">
    <text evidence="9">The sequence shown here is derived from an EMBL/GenBank/DDBJ whole genome shotgun (WGS) entry which is preliminary data.</text>
</comment>
<gene>
    <name evidence="11" type="ORF">ENL48_02940</name>
    <name evidence="10" type="ORF">ENT89_05470</name>
    <name evidence="9" type="ORF">ENX77_00480</name>
</gene>
<dbReference type="GO" id="GO:0019287">
    <property type="term" value="P:isopentenyl diphosphate biosynthetic process, mevalonate pathway"/>
    <property type="evidence" value="ECO:0007669"/>
    <property type="project" value="UniProtKB-UniRule"/>
</dbReference>
<evidence type="ECO:0000313" key="9">
    <source>
        <dbReference type="EMBL" id="HGE65608.1"/>
    </source>
</evidence>
<dbReference type="EMBL" id="DRUC01000047">
    <property type="protein sequence ID" value="HHF48156.1"/>
    <property type="molecule type" value="Genomic_DNA"/>
</dbReference>
<dbReference type="EMBL" id="DTAK01000039">
    <property type="protein sequence ID" value="HGU59595.1"/>
    <property type="molecule type" value="Genomic_DNA"/>
</dbReference>
<accession>A0A7C3UGG4</accession>
<comment type="catalytic activity">
    <reaction evidence="4">
        <text>(R)-5-phosphomevalonate = (2E)-3-methyl-5-phosphooxypent-2-enoate + H2O</text>
        <dbReference type="Rhea" id="RHEA:78975"/>
        <dbReference type="ChEBI" id="CHEBI:15377"/>
        <dbReference type="ChEBI" id="CHEBI:58146"/>
        <dbReference type="ChEBI" id="CHEBI:229665"/>
        <dbReference type="EC" id="4.2.1.182"/>
    </reaction>
    <physiologicalReaction direction="left-to-right" evidence="4">
        <dbReference type="Rhea" id="RHEA:78976"/>
    </physiologicalReaction>
</comment>
<dbReference type="InterPro" id="IPR020794">
    <property type="entry name" value="PMDh_S"/>
</dbReference>
<keyword evidence="3 7" id="KW-0456">Lyase</keyword>
<dbReference type="NCBIfam" id="NF003046">
    <property type="entry name" value="PRK03955.1"/>
    <property type="match status" value="1"/>
</dbReference>
<dbReference type="AlphaFoldDB" id="A0A7C3UGG4"/>
<comment type="pathway">
    <text evidence="1 7">Isoprenoid biosynthesis; isopentenyl diphosphate biosynthesis via mevalonate pathway.</text>
</comment>
<feature type="domain" description="Phosphomevalonate dehydratase small subunit-like" evidence="8">
    <location>
        <begin position="24"/>
        <end position="103"/>
    </location>
</feature>
<dbReference type="PIRSF" id="PIRSF004966">
    <property type="entry name" value="UCP004966"/>
    <property type="match status" value="1"/>
</dbReference>
<keyword evidence="2 7" id="KW-0414">Isoprene biosynthesis</keyword>
<dbReference type="CDD" id="cd01356">
    <property type="entry name" value="AcnX_swivel"/>
    <property type="match status" value="1"/>
</dbReference>
<evidence type="ECO:0000256" key="6">
    <source>
        <dbReference type="ARBA" id="ARBA00046520"/>
    </source>
</evidence>
<dbReference type="PANTHER" id="PTHR36577">
    <property type="entry name" value="DUF521 DOMAIN PROTEIN (AFU_ORTHOLOGUE AFUA_6G00490)"/>
    <property type="match status" value="1"/>
</dbReference>
<name>A0A7C3UGG4_9EURY</name>
<evidence type="ECO:0000256" key="7">
    <source>
        <dbReference type="HAMAP-Rule" id="MF_00078"/>
    </source>
</evidence>
<dbReference type="EC" id="4.2.1.182" evidence="7"/>
<evidence type="ECO:0000256" key="2">
    <source>
        <dbReference type="ARBA" id="ARBA00023229"/>
    </source>
</evidence>
<evidence type="ECO:0000259" key="8">
    <source>
        <dbReference type="Pfam" id="PF01989"/>
    </source>
</evidence>
<evidence type="ECO:0000256" key="3">
    <source>
        <dbReference type="ARBA" id="ARBA00023239"/>
    </source>
</evidence>
<organism evidence="9">
    <name type="scientific">Geoglobus ahangari</name>
    <dbReference type="NCBI Taxonomy" id="113653"/>
    <lineage>
        <taxon>Archaea</taxon>
        <taxon>Methanobacteriati</taxon>
        <taxon>Methanobacteriota</taxon>
        <taxon>Archaeoglobi</taxon>
        <taxon>Archaeoglobales</taxon>
        <taxon>Archaeoglobaceae</taxon>
        <taxon>Geoglobus</taxon>
    </lineage>
</organism>
<dbReference type="GO" id="GO:0016836">
    <property type="term" value="F:hydro-lyase activity"/>
    <property type="evidence" value="ECO:0007669"/>
    <property type="project" value="UniProtKB-UniRule"/>
</dbReference>
<dbReference type="EMBL" id="DTPI01000004">
    <property type="protein sequence ID" value="HGE65608.1"/>
    <property type="molecule type" value="Genomic_DNA"/>
</dbReference>